<reference evidence="1" key="1">
    <citation type="submission" date="2015-05" db="UniProtKB">
        <authorList>
            <consortium name="EnsemblMetazoa"/>
        </authorList>
    </citation>
    <scope>IDENTIFICATION</scope>
</reference>
<evidence type="ECO:0000313" key="1">
    <source>
        <dbReference type="EnsemblMetazoa" id="RPRC012798-PA"/>
    </source>
</evidence>
<dbReference type="VEuPathDB" id="VectorBase:RPRC012798"/>
<dbReference type="EnsemblMetazoa" id="RPRC012798-RA">
    <property type="protein sequence ID" value="RPRC012798-PA"/>
    <property type="gene ID" value="RPRC012798"/>
</dbReference>
<name>T1I926_RHOPR</name>
<proteinExistence type="predicted"/>
<dbReference type="Proteomes" id="UP000015103">
    <property type="component" value="Unassembled WGS sequence"/>
</dbReference>
<dbReference type="InParanoid" id="T1I926"/>
<evidence type="ECO:0008006" key="3">
    <source>
        <dbReference type="Google" id="ProtNLM"/>
    </source>
</evidence>
<protein>
    <recommendedName>
        <fullName evidence="3">Endonuclease-reverse transcriptase</fullName>
    </recommendedName>
</protein>
<dbReference type="STRING" id="13249.T1I926"/>
<dbReference type="Gene3D" id="3.30.70.1820">
    <property type="entry name" value="L1 transposable element, RRM domain"/>
    <property type="match status" value="1"/>
</dbReference>
<dbReference type="OMA" id="TCKEECE"/>
<keyword evidence="2" id="KW-1185">Reference proteome</keyword>
<accession>T1I926</accession>
<sequence length="252" mass="28979">MPKDQKELSKFEEKLLAEIKEMRSGINSLNDKFEALSSAYVTCKEECESLKKVVSDQSTKIKYLEKQLKRKNLIFWGIPEIKDETNVRLEETMIDLLREKLQIELLPNEVSSIRRFGRPRDHIRPICMELVSEKRKIEILKSSSGFKGSKMGVSLDFPKDVAEERKKLKPFYEKAKQEGHKVKMIGDKLLLRNKLYSLSDLKEDRSLSAGTVLGMNNLVKQSDAKKEDVSSPLKNPLHLNLRSHSRDKASSS</sequence>
<dbReference type="EMBL" id="ACPB03027049">
    <property type="status" value="NOT_ANNOTATED_CDS"/>
    <property type="molecule type" value="Genomic_DNA"/>
</dbReference>
<dbReference type="eggNOG" id="ENOG502SNAA">
    <property type="taxonomic scope" value="Eukaryota"/>
</dbReference>
<dbReference type="HOGENOM" id="CLU_1103935_0_0_1"/>
<evidence type="ECO:0000313" key="2">
    <source>
        <dbReference type="Proteomes" id="UP000015103"/>
    </source>
</evidence>
<dbReference type="AlphaFoldDB" id="T1I926"/>
<organism evidence="1 2">
    <name type="scientific">Rhodnius prolixus</name>
    <name type="common">Triatomid bug</name>
    <dbReference type="NCBI Taxonomy" id="13249"/>
    <lineage>
        <taxon>Eukaryota</taxon>
        <taxon>Metazoa</taxon>
        <taxon>Ecdysozoa</taxon>
        <taxon>Arthropoda</taxon>
        <taxon>Hexapoda</taxon>
        <taxon>Insecta</taxon>
        <taxon>Pterygota</taxon>
        <taxon>Neoptera</taxon>
        <taxon>Paraneoptera</taxon>
        <taxon>Hemiptera</taxon>
        <taxon>Heteroptera</taxon>
        <taxon>Panheteroptera</taxon>
        <taxon>Cimicomorpha</taxon>
        <taxon>Reduviidae</taxon>
        <taxon>Triatominae</taxon>
        <taxon>Rhodnius</taxon>
    </lineage>
</organism>